<name>A0A6S5BZB7_AERVE</name>
<evidence type="ECO:0000313" key="20">
    <source>
        <dbReference type="EMBL" id="BBR38244.1"/>
    </source>
</evidence>
<dbReference type="GO" id="GO:0005886">
    <property type="term" value="C:plasma membrane"/>
    <property type="evidence" value="ECO:0007669"/>
    <property type="project" value="UniProtKB-SubCell"/>
</dbReference>
<keyword evidence="9 20" id="KW-0418">Kinase</keyword>
<evidence type="ECO:0000256" key="12">
    <source>
        <dbReference type="ARBA" id="ARBA00023012"/>
    </source>
</evidence>
<dbReference type="InterPro" id="IPR003594">
    <property type="entry name" value="HATPase_dom"/>
</dbReference>
<keyword evidence="10" id="KW-0547">Nucleotide-binding</keyword>
<evidence type="ECO:0000256" key="15">
    <source>
        <dbReference type="PROSITE-ProRule" id="PRU00169"/>
    </source>
</evidence>
<evidence type="ECO:0000256" key="3">
    <source>
        <dbReference type="ARBA" id="ARBA00012438"/>
    </source>
</evidence>
<dbReference type="Gene3D" id="1.10.287.130">
    <property type="match status" value="1"/>
</dbReference>
<dbReference type="CDD" id="cd00082">
    <property type="entry name" value="HisKA"/>
    <property type="match status" value="1"/>
</dbReference>
<protein>
    <recommendedName>
        <fullName evidence="3">histidine kinase</fullName>
        <ecNumber evidence="3">2.7.13.3</ecNumber>
    </recommendedName>
</protein>
<dbReference type="SMART" id="SM00062">
    <property type="entry name" value="PBPb"/>
    <property type="match status" value="2"/>
</dbReference>
<dbReference type="Pfam" id="PF00072">
    <property type="entry name" value="Response_reg"/>
    <property type="match status" value="1"/>
</dbReference>
<dbReference type="CDD" id="cd16922">
    <property type="entry name" value="HATPase_EvgS-ArcB-TorS-like"/>
    <property type="match status" value="1"/>
</dbReference>
<evidence type="ECO:0000256" key="7">
    <source>
        <dbReference type="ARBA" id="ARBA00022679"/>
    </source>
</evidence>
<dbReference type="InterPro" id="IPR005467">
    <property type="entry name" value="His_kinase_dom"/>
</dbReference>
<sequence>MSRTRRLFQFISLLLWCVLGLSESKAGLNPLALTEAERQWSAAHHELIIGMPMMGAPPYSYKDAVQGFNGPVPEMALLIARALGLPLHYKEFTSYDEALSALQAGKVHIIINFQPGEQWENQIASVPFPFFIPQGVLLNRTLTRLSLDEARKLKWVCMVGTDSCGQLEALGLVPVKAVERRSEATFMLKQQLADAYLADMPSLLSERAQNPNAGFSIVKPQWAPVSSLSVNMLRNNSGLTSLINRVMPELPVTDMRPILEAINGGQTTASGEITTVKFTPEEQAWLRTHPILRYGISPHWVSMSEFNYRGKLVGYVPDMVALLRRYSGLEFSLVRTESWRETQNLLKKHLIDFIPVMSPSAEREHLGIYTPNYMFVDRVIVGGRESKNLSDIELLRGTRVGIVDASIDEELLASLGAIPVEVKDDSRLLRLLDEGRADYVLLTMTTLPAALGRGFEDRYRVVYSGQNLRLPGAMGVSPADPMLQQILTKILYAIPQHEIDKLESRWLTMRLQTGLDTRTVVLWFLVCAGGALVFFTIFWHWNQTLQRQNDQRKQAQKQLNEQLAFVQTLLDSLPSMVALRDRQQNLTLCNKAYREAFIGAESGGDGWSYMHTEEREQMLREEQSVWATGVRLEGAGYTRRIDESQFHVVYVKLPYRAADGEIQGVLTVLTDVSALKAAEDKVREVEAMLRDMTDSMPGVVYQYLWHRSDQGRFLYVSQGAGETLGVPSQALMSARSEWKTFGVSEEVLQAFFSRVAANAPTRTPIDWEVKVPHYGGERYLQVRGSFVEQGPDTLLLNGMVQDITALKQQQYELHEARASAEQAMQARSRFLATMSHELRTPISGMHGMLELLRMSDVDDDQRYLLRNVVTSTNNLLYLVNDILDFSKIEAGQLHLDYQSSPLQSVICDAVRGHAAQAHGKGLQVEFSWESEVPDRADIDAIRVAQVVSNLLNNAVKFTERGVIAIRVRYREQQLAITVADSGIGIAEEKQALLFTPFEQLDSDINRRYGGTGLGLAICDQLVRKMGGSLSLNSRAGEGASFCFTIPLSNPHWDLPALTGSEWWYFGDDHLLEQTMTRLGAKLHPIDANRLARGVNGLLLADERWLARDLGHNWLERVQQPGLKGIVFSPDEVLRTRLGPARWWRLGLSPLYPDLLLESGRELLCGVVNPVMATHADKLNGRVLVADDHPVNRALLERQLGILGVECVVVENGEQALQAWQAEPFSLLLTDCHMPVMDGYTLTNTLRANGDQAPIIGVTADTSEEASARMVAAGMNGMLIKPYMLEALRQTLVQWLPACAAVTPEPLTGASALAARWMALFGDEEDARAMASEYLASNLLDREEMMAALAVRNGDALLEIAHRIKGAARMVGECALAEQAELLESAARLKQLDEFAVLGQEVDLLINRVTYETGLWLNEQARA</sequence>
<dbReference type="InterPro" id="IPR000014">
    <property type="entry name" value="PAS"/>
</dbReference>
<reference evidence="20 21" key="1">
    <citation type="submission" date="2019-12" db="EMBL/GenBank/DDBJ databases">
        <title>complete genome sequences of Aeromonas veronii str. WP3-W19-ESBL-03 isolated from wastewater treatment plant effluent.</title>
        <authorList>
            <person name="Sekizuka T."/>
            <person name="Itokawa K."/>
            <person name="Yatsu K."/>
            <person name="Inamine Y."/>
            <person name="Kuroda M."/>
        </authorList>
    </citation>
    <scope>NUCLEOTIDE SEQUENCE [LARGE SCALE GENOMIC DNA]</scope>
    <source>
        <strain evidence="20 21">WP3-W19-ESBL-03</strain>
    </source>
</reference>
<comment type="catalytic activity">
    <reaction evidence="1">
        <text>ATP + protein L-histidine = ADP + protein N-phospho-L-histidine.</text>
        <dbReference type="EC" id="2.7.13.3"/>
    </reaction>
</comment>
<evidence type="ECO:0000313" key="21">
    <source>
        <dbReference type="Proteomes" id="UP000515442"/>
    </source>
</evidence>
<dbReference type="FunFam" id="3.30.565.10:FF:000010">
    <property type="entry name" value="Sensor histidine kinase RcsC"/>
    <property type="match status" value="1"/>
</dbReference>
<dbReference type="SUPFAM" id="SSF53850">
    <property type="entry name" value="Periplasmic binding protein-like II"/>
    <property type="match status" value="2"/>
</dbReference>
<keyword evidence="13 16" id="KW-0472">Membrane</keyword>
<dbReference type="InterPro" id="IPR013656">
    <property type="entry name" value="PAS_4"/>
</dbReference>
<dbReference type="SMART" id="SM00388">
    <property type="entry name" value="HisKA"/>
    <property type="match status" value="1"/>
</dbReference>
<gene>
    <name evidence="20" type="ORF">WP3W19E03_07690</name>
</gene>
<feature type="modified residue" description="Phosphohistidine" evidence="14">
    <location>
        <position position="1361"/>
    </location>
</feature>
<feature type="transmembrane region" description="Helical" evidence="16">
    <location>
        <begin position="520"/>
        <end position="541"/>
    </location>
</feature>
<dbReference type="PROSITE" id="PS50894">
    <property type="entry name" value="HPT"/>
    <property type="match status" value="1"/>
</dbReference>
<dbReference type="SUPFAM" id="SSF55785">
    <property type="entry name" value="PYP-like sensor domain (PAS domain)"/>
    <property type="match status" value="2"/>
</dbReference>
<keyword evidence="10" id="KW-0067">ATP-binding</keyword>
<evidence type="ECO:0000256" key="1">
    <source>
        <dbReference type="ARBA" id="ARBA00000085"/>
    </source>
</evidence>
<evidence type="ECO:0000256" key="9">
    <source>
        <dbReference type="ARBA" id="ARBA00022777"/>
    </source>
</evidence>
<dbReference type="PROSITE" id="PS50110">
    <property type="entry name" value="RESPONSE_REGULATORY"/>
    <property type="match status" value="1"/>
</dbReference>
<evidence type="ECO:0000256" key="6">
    <source>
        <dbReference type="ARBA" id="ARBA00022553"/>
    </source>
</evidence>
<feature type="domain" description="Histidine kinase" evidence="17">
    <location>
        <begin position="833"/>
        <end position="1049"/>
    </location>
</feature>
<dbReference type="Pfam" id="PF08448">
    <property type="entry name" value="PAS_4"/>
    <property type="match status" value="1"/>
</dbReference>
<dbReference type="SUPFAM" id="SSF52172">
    <property type="entry name" value="CheY-like"/>
    <property type="match status" value="1"/>
</dbReference>
<dbReference type="InterPro" id="IPR001638">
    <property type="entry name" value="Solute-binding_3/MltF_N"/>
</dbReference>
<keyword evidence="4" id="KW-1003">Cell membrane</keyword>
<dbReference type="PRINTS" id="PR00344">
    <property type="entry name" value="BCTRLSENSOR"/>
</dbReference>
<dbReference type="PROSITE" id="PS50109">
    <property type="entry name" value="HIS_KIN"/>
    <property type="match status" value="1"/>
</dbReference>
<dbReference type="PANTHER" id="PTHR43047:SF72">
    <property type="entry name" value="OSMOSENSING HISTIDINE PROTEIN KINASE SLN1"/>
    <property type="match status" value="1"/>
</dbReference>
<evidence type="ECO:0000259" key="18">
    <source>
        <dbReference type="PROSITE" id="PS50110"/>
    </source>
</evidence>
<dbReference type="PANTHER" id="PTHR43047">
    <property type="entry name" value="TWO-COMPONENT HISTIDINE PROTEIN KINASE"/>
    <property type="match status" value="1"/>
</dbReference>
<dbReference type="Gene3D" id="3.30.565.10">
    <property type="entry name" value="Histidine kinase-like ATPase, C-terminal domain"/>
    <property type="match status" value="1"/>
</dbReference>
<dbReference type="CDD" id="cd17546">
    <property type="entry name" value="REC_hyHK_CKI1_RcsC-like"/>
    <property type="match status" value="1"/>
</dbReference>
<dbReference type="SMART" id="SM00091">
    <property type="entry name" value="PAS"/>
    <property type="match status" value="2"/>
</dbReference>
<keyword evidence="8 16" id="KW-0812">Transmembrane</keyword>
<keyword evidence="12" id="KW-0902">Two-component regulatory system</keyword>
<keyword evidence="11 16" id="KW-1133">Transmembrane helix</keyword>
<dbReference type="InterPro" id="IPR036641">
    <property type="entry name" value="HPT_dom_sf"/>
</dbReference>
<dbReference type="Gene3D" id="3.30.450.20">
    <property type="entry name" value="PAS domain"/>
    <property type="match status" value="2"/>
</dbReference>
<evidence type="ECO:0000256" key="5">
    <source>
        <dbReference type="ARBA" id="ARBA00022519"/>
    </source>
</evidence>
<dbReference type="CDD" id="cd00088">
    <property type="entry name" value="HPT"/>
    <property type="match status" value="1"/>
</dbReference>
<dbReference type="InterPro" id="IPR011006">
    <property type="entry name" value="CheY-like_superfamily"/>
</dbReference>
<dbReference type="Pfam" id="PF00497">
    <property type="entry name" value="SBP_bac_3"/>
    <property type="match status" value="2"/>
</dbReference>
<dbReference type="SMART" id="SM00448">
    <property type="entry name" value="REC"/>
    <property type="match status" value="1"/>
</dbReference>
<dbReference type="GO" id="GO:0000155">
    <property type="term" value="F:phosphorelay sensor kinase activity"/>
    <property type="evidence" value="ECO:0007669"/>
    <property type="project" value="InterPro"/>
</dbReference>
<dbReference type="SUPFAM" id="SSF47226">
    <property type="entry name" value="Histidine-containing phosphotransfer domain, HPT domain"/>
    <property type="match status" value="1"/>
</dbReference>
<feature type="modified residue" description="4-aspartylphosphate" evidence="15">
    <location>
        <position position="1230"/>
    </location>
</feature>
<evidence type="ECO:0000256" key="13">
    <source>
        <dbReference type="ARBA" id="ARBA00023136"/>
    </source>
</evidence>
<dbReference type="InterPro" id="IPR004358">
    <property type="entry name" value="Sig_transdc_His_kin-like_C"/>
</dbReference>
<evidence type="ECO:0000259" key="17">
    <source>
        <dbReference type="PROSITE" id="PS50109"/>
    </source>
</evidence>
<dbReference type="Proteomes" id="UP000515442">
    <property type="component" value="Chromosome"/>
</dbReference>
<proteinExistence type="predicted"/>
<evidence type="ECO:0000256" key="4">
    <source>
        <dbReference type="ARBA" id="ARBA00022475"/>
    </source>
</evidence>
<dbReference type="Gene3D" id="3.40.50.2300">
    <property type="match status" value="1"/>
</dbReference>
<dbReference type="GO" id="GO:0009927">
    <property type="term" value="F:histidine phosphotransfer kinase activity"/>
    <property type="evidence" value="ECO:0007669"/>
    <property type="project" value="TreeGrafter"/>
</dbReference>
<evidence type="ECO:0000256" key="10">
    <source>
        <dbReference type="ARBA" id="ARBA00022840"/>
    </source>
</evidence>
<feature type="domain" description="HPt" evidence="19">
    <location>
        <begin position="1322"/>
        <end position="1422"/>
    </location>
</feature>
<dbReference type="Pfam" id="PF02518">
    <property type="entry name" value="HATPase_c"/>
    <property type="match status" value="1"/>
</dbReference>
<dbReference type="Pfam" id="PF01627">
    <property type="entry name" value="Hpt"/>
    <property type="match status" value="1"/>
</dbReference>
<comment type="subcellular location">
    <subcellularLocation>
        <location evidence="2">Cell inner membrane</location>
        <topology evidence="2">Multi-pass membrane protein</topology>
    </subcellularLocation>
</comment>
<keyword evidence="7" id="KW-0808">Transferase</keyword>
<dbReference type="InterPro" id="IPR001789">
    <property type="entry name" value="Sig_transdc_resp-reg_receiver"/>
</dbReference>
<dbReference type="EC" id="2.7.13.3" evidence="3"/>
<evidence type="ECO:0000256" key="16">
    <source>
        <dbReference type="SAM" id="Phobius"/>
    </source>
</evidence>
<dbReference type="InterPro" id="IPR036890">
    <property type="entry name" value="HATPase_C_sf"/>
</dbReference>
<dbReference type="SMART" id="SM00387">
    <property type="entry name" value="HATPase_c"/>
    <property type="match status" value="1"/>
</dbReference>
<keyword evidence="5" id="KW-0997">Cell inner membrane</keyword>
<dbReference type="InterPro" id="IPR035965">
    <property type="entry name" value="PAS-like_dom_sf"/>
</dbReference>
<dbReference type="Gene3D" id="3.40.190.10">
    <property type="entry name" value="Periplasmic binding protein-like II"/>
    <property type="match status" value="4"/>
</dbReference>
<evidence type="ECO:0000256" key="14">
    <source>
        <dbReference type="PROSITE-ProRule" id="PRU00110"/>
    </source>
</evidence>
<evidence type="ECO:0000256" key="8">
    <source>
        <dbReference type="ARBA" id="ARBA00022692"/>
    </source>
</evidence>
<dbReference type="EMBL" id="AP022038">
    <property type="protein sequence ID" value="BBR38244.1"/>
    <property type="molecule type" value="Genomic_DNA"/>
</dbReference>
<dbReference type="SUPFAM" id="SSF55874">
    <property type="entry name" value="ATPase domain of HSP90 chaperone/DNA topoisomerase II/histidine kinase"/>
    <property type="match status" value="1"/>
</dbReference>
<dbReference type="InterPro" id="IPR008207">
    <property type="entry name" value="Sig_transdc_His_kin_Hpt_dom"/>
</dbReference>
<dbReference type="InterPro" id="IPR036097">
    <property type="entry name" value="HisK_dim/P_sf"/>
</dbReference>
<keyword evidence="6 15" id="KW-0597">Phosphoprotein</keyword>
<dbReference type="SUPFAM" id="SSF47384">
    <property type="entry name" value="Homodimeric domain of signal transducing histidine kinase"/>
    <property type="match status" value="1"/>
</dbReference>
<dbReference type="InterPro" id="IPR003661">
    <property type="entry name" value="HisK_dim/P_dom"/>
</dbReference>
<evidence type="ECO:0000256" key="11">
    <source>
        <dbReference type="ARBA" id="ARBA00022989"/>
    </source>
</evidence>
<dbReference type="Gene3D" id="1.20.120.160">
    <property type="entry name" value="HPT domain"/>
    <property type="match status" value="1"/>
</dbReference>
<dbReference type="Pfam" id="PF00512">
    <property type="entry name" value="HisKA"/>
    <property type="match status" value="1"/>
</dbReference>
<feature type="domain" description="Response regulatory" evidence="18">
    <location>
        <begin position="1181"/>
        <end position="1295"/>
    </location>
</feature>
<organism evidence="20 21">
    <name type="scientific">Aeromonas veronii</name>
    <dbReference type="NCBI Taxonomy" id="654"/>
    <lineage>
        <taxon>Bacteria</taxon>
        <taxon>Pseudomonadati</taxon>
        <taxon>Pseudomonadota</taxon>
        <taxon>Gammaproteobacteria</taxon>
        <taxon>Aeromonadales</taxon>
        <taxon>Aeromonadaceae</taxon>
        <taxon>Aeromonas</taxon>
    </lineage>
</organism>
<dbReference type="RefSeq" id="WP_182938903.1">
    <property type="nucleotide sequence ID" value="NZ_AP022038.1"/>
</dbReference>
<evidence type="ECO:0000259" key="19">
    <source>
        <dbReference type="PROSITE" id="PS50894"/>
    </source>
</evidence>
<dbReference type="NCBIfam" id="TIGR00229">
    <property type="entry name" value="sensory_box"/>
    <property type="match status" value="1"/>
</dbReference>
<accession>A0A6S5BZB7</accession>
<evidence type="ECO:0000256" key="2">
    <source>
        <dbReference type="ARBA" id="ARBA00004429"/>
    </source>
</evidence>